<dbReference type="Pfam" id="PF01424">
    <property type="entry name" value="R3H"/>
    <property type="match status" value="1"/>
</dbReference>
<dbReference type="EnsemblPlants" id="Pp3c15_19211V3.2">
    <property type="protein sequence ID" value="Pp3c15_19211V3.2"/>
    <property type="gene ID" value="Pp3c15_19211"/>
</dbReference>
<name>A0A2K1JDQ0_PHYPA</name>
<dbReference type="RefSeq" id="XP_024397113.1">
    <property type="nucleotide sequence ID" value="XM_024541345.2"/>
</dbReference>
<dbReference type="EnsemblPlants" id="Pp3c15_19211V3.3">
    <property type="protein sequence ID" value="Pp3c15_19211V3.3"/>
    <property type="gene ID" value="Pp3c15_19211"/>
</dbReference>
<feature type="domain" description="R3H" evidence="3">
    <location>
        <begin position="579"/>
        <end position="644"/>
    </location>
</feature>
<reference evidence="4 6" key="1">
    <citation type="journal article" date="2008" name="Science">
        <title>The Physcomitrella genome reveals evolutionary insights into the conquest of land by plants.</title>
        <authorList>
            <person name="Rensing S."/>
            <person name="Lang D."/>
            <person name="Zimmer A."/>
            <person name="Terry A."/>
            <person name="Salamov A."/>
            <person name="Shapiro H."/>
            <person name="Nishiyama T."/>
            <person name="Perroud P.-F."/>
            <person name="Lindquist E."/>
            <person name="Kamisugi Y."/>
            <person name="Tanahashi T."/>
            <person name="Sakakibara K."/>
            <person name="Fujita T."/>
            <person name="Oishi K."/>
            <person name="Shin-I T."/>
            <person name="Kuroki Y."/>
            <person name="Toyoda A."/>
            <person name="Suzuki Y."/>
            <person name="Hashimoto A."/>
            <person name="Yamaguchi K."/>
            <person name="Sugano A."/>
            <person name="Kohara Y."/>
            <person name="Fujiyama A."/>
            <person name="Anterola A."/>
            <person name="Aoki S."/>
            <person name="Ashton N."/>
            <person name="Barbazuk W.B."/>
            <person name="Barker E."/>
            <person name="Bennetzen J."/>
            <person name="Bezanilla M."/>
            <person name="Blankenship R."/>
            <person name="Cho S.H."/>
            <person name="Dutcher S."/>
            <person name="Estelle M."/>
            <person name="Fawcett J.A."/>
            <person name="Gundlach H."/>
            <person name="Hanada K."/>
            <person name="Heyl A."/>
            <person name="Hicks K.A."/>
            <person name="Hugh J."/>
            <person name="Lohr M."/>
            <person name="Mayer K."/>
            <person name="Melkozernov A."/>
            <person name="Murata T."/>
            <person name="Nelson D."/>
            <person name="Pils B."/>
            <person name="Prigge M."/>
            <person name="Reiss B."/>
            <person name="Renner T."/>
            <person name="Rombauts S."/>
            <person name="Rushton P."/>
            <person name="Sanderfoot A."/>
            <person name="Schween G."/>
            <person name="Shiu S.-H."/>
            <person name="Stueber K."/>
            <person name="Theodoulou F.L."/>
            <person name="Tu H."/>
            <person name="Van de Peer Y."/>
            <person name="Verrier P.J."/>
            <person name="Waters E."/>
            <person name="Wood A."/>
            <person name="Yang L."/>
            <person name="Cove D."/>
            <person name="Cuming A."/>
            <person name="Hasebe M."/>
            <person name="Lucas S."/>
            <person name="Mishler D.B."/>
            <person name="Reski R."/>
            <person name="Grigoriev I."/>
            <person name="Quatrano R.S."/>
            <person name="Boore J.L."/>
        </authorList>
    </citation>
    <scope>NUCLEOTIDE SEQUENCE [LARGE SCALE GENOMIC DNA]</scope>
    <source>
        <strain evidence="5 6">cv. Gransden 2004</strain>
    </source>
</reference>
<feature type="region of interest" description="Disordered" evidence="1">
    <location>
        <begin position="234"/>
        <end position="262"/>
    </location>
</feature>
<dbReference type="PANTHER" id="PTHR47423:SF2">
    <property type="entry name" value="PROTEIN SQS1"/>
    <property type="match status" value="1"/>
</dbReference>
<dbReference type="Gramene" id="Pp3c15_19211V3.1">
    <property type="protein sequence ID" value="Pp3c15_19211V3.1"/>
    <property type="gene ID" value="Pp3c15_19211"/>
</dbReference>
<dbReference type="STRING" id="3218.A0A2K1JDQ0"/>
<reference evidence="4 6" key="2">
    <citation type="journal article" date="2018" name="Plant J.">
        <title>The Physcomitrella patens chromosome-scale assembly reveals moss genome structure and evolution.</title>
        <authorList>
            <person name="Lang D."/>
            <person name="Ullrich K.K."/>
            <person name="Murat F."/>
            <person name="Fuchs J."/>
            <person name="Jenkins J."/>
            <person name="Haas F.B."/>
            <person name="Piednoel M."/>
            <person name="Gundlach H."/>
            <person name="Van Bel M."/>
            <person name="Meyberg R."/>
            <person name="Vives C."/>
            <person name="Morata J."/>
            <person name="Symeonidi A."/>
            <person name="Hiss M."/>
            <person name="Muchero W."/>
            <person name="Kamisugi Y."/>
            <person name="Saleh O."/>
            <person name="Blanc G."/>
            <person name="Decker E.L."/>
            <person name="van Gessel N."/>
            <person name="Grimwood J."/>
            <person name="Hayes R.D."/>
            <person name="Graham S.W."/>
            <person name="Gunter L.E."/>
            <person name="McDaniel S.F."/>
            <person name="Hoernstein S.N.W."/>
            <person name="Larsson A."/>
            <person name="Li F.W."/>
            <person name="Perroud P.F."/>
            <person name="Phillips J."/>
            <person name="Ranjan P."/>
            <person name="Rokshar D.S."/>
            <person name="Rothfels C.J."/>
            <person name="Schneider L."/>
            <person name="Shu S."/>
            <person name="Stevenson D.W."/>
            <person name="Thummler F."/>
            <person name="Tillich M."/>
            <person name="Villarreal Aguilar J.C."/>
            <person name="Widiez T."/>
            <person name="Wong G.K."/>
            <person name="Wymore A."/>
            <person name="Zhang Y."/>
            <person name="Zimmer A.D."/>
            <person name="Quatrano R.S."/>
            <person name="Mayer K.F.X."/>
            <person name="Goodstein D."/>
            <person name="Casacuberta J.M."/>
            <person name="Vandepoele K."/>
            <person name="Reski R."/>
            <person name="Cuming A.C."/>
            <person name="Tuskan G.A."/>
            <person name="Maumus F."/>
            <person name="Salse J."/>
            <person name="Schmutz J."/>
            <person name="Rensing S.A."/>
        </authorList>
    </citation>
    <scope>NUCLEOTIDE SEQUENCE [LARGE SCALE GENOMIC DNA]</scope>
    <source>
        <strain evidence="5 6">cv. Gransden 2004</strain>
    </source>
</reference>
<dbReference type="InterPro" id="IPR036867">
    <property type="entry name" value="R3H_dom_sf"/>
</dbReference>
<organism evidence="4">
    <name type="scientific">Physcomitrium patens</name>
    <name type="common">Spreading-leaved earth moss</name>
    <name type="synonym">Physcomitrella patens</name>
    <dbReference type="NCBI Taxonomy" id="3218"/>
    <lineage>
        <taxon>Eukaryota</taxon>
        <taxon>Viridiplantae</taxon>
        <taxon>Streptophyta</taxon>
        <taxon>Embryophyta</taxon>
        <taxon>Bryophyta</taxon>
        <taxon>Bryophytina</taxon>
        <taxon>Bryopsida</taxon>
        <taxon>Funariidae</taxon>
        <taxon>Funariales</taxon>
        <taxon>Funariaceae</taxon>
        <taxon>Physcomitrium</taxon>
    </lineage>
</organism>
<dbReference type="InterPro" id="IPR000467">
    <property type="entry name" value="G_patch_dom"/>
</dbReference>
<dbReference type="AlphaFoldDB" id="A0A2K1JDQ0"/>
<dbReference type="PROSITE" id="PS50174">
    <property type="entry name" value="G_PATCH"/>
    <property type="match status" value="1"/>
</dbReference>
<dbReference type="GeneID" id="112292650"/>
<dbReference type="Gramene" id="Pp3c15_19211V3.2">
    <property type="protein sequence ID" value="Pp3c15_19211V3.2"/>
    <property type="gene ID" value="Pp3c15_19211"/>
</dbReference>
<evidence type="ECO:0000313" key="5">
    <source>
        <dbReference type="EnsemblPlants" id="Pp3c15_19210V3.1"/>
    </source>
</evidence>
<dbReference type="EnsemblPlants" id="Pp3c15_19211V3.1">
    <property type="protein sequence ID" value="Pp3c15_19211V3.1"/>
    <property type="gene ID" value="Pp3c15_19211"/>
</dbReference>
<dbReference type="EnsemblPlants" id="Pp3c15_19210V3.1">
    <property type="protein sequence ID" value="Pp3c15_19210V3.1"/>
    <property type="gene ID" value="Pp3c15_19210"/>
</dbReference>
<evidence type="ECO:0000259" key="3">
    <source>
        <dbReference type="PROSITE" id="PS51061"/>
    </source>
</evidence>
<dbReference type="SMART" id="SM00443">
    <property type="entry name" value="G_patch"/>
    <property type="match status" value="1"/>
</dbReference>
<dbReference type="EMBL" id="ABEU02000015">
    <property type="protein sequence ID" value="PNR39653.1"/>
    <property type="molecule type" value="Genomic_DNA"/>
</dbReference>
<feature type="compositionally biased region" description="Acidic residues" evidence="1">
    <location>
        <begin position="444"/>
        <end position="460"/>
    </location>
</feature>
<dbReference type="PaxDb" id="3218-PP1S206_31V6.1"/>
<feature type="domain" description="G-patch" evidence="2">
    <location>
        <begin position="800"/>
        <end position="846"/>
    </location>
</feature>
<dbReference type="Proteomes" id="UP000006727">
    <property type="component" value="Chromosome 15"/>
</dbReference>
<dbReference type="PANTHER" id="PTHR47423">
    <property type="entry name" value="G-PATCH DOMAIN CONTAINING PROTEIN"/>
    <property type="match status" value="1"/>
</dbReference>
<dbReference type="InterPro" id="IPR001374">
    <property type="entry name" value="R3H_dom"/>
</dbReference>
<dbReference type="Pfam" id="PF01585">
    <property type="entry name" value="G-patch"/>
    <property type="match status" value="1"/>
</dbReference>
<gene>
    <name evidence="5" type="primary">LOC112292650</name>
    <name evidence="4" type="ORF">PHYPA_019932</name>
</gene>
<evidence type="ECO:0000256" key="1">
    <source>
        <dbReference type="SAM" id="MobiDB-lite"/>
    </source>
</evidence>
<reference evidence="5" key="3">
    <citation type="submission" date="2020-12" db="UniProtKB">
        <authorList>
            <consortium name="EnsemblPlants"/>
        </authorList>
    </citation>
    <scope>IDENTIFICATION</scope>
</reference>
<proteinExistence type="predicted"/>
<feature type="compositionally biased region" description="Low complexity" evidence="1">
    <location>
        <begin position="408"/>
        <end position="424"/>
    </location>
</feature>
<evidence type="ECO:0000259" key="2">
    <source>
        <dbReference type="PROSITE" id="PS50174"/>
    </source>
</evidence>
<dbReference type="InterPro" id="IPR034082">
    <property type="entry name" value="R3H_G-patch"/>
</dbReference>
<dbReference type="Gramene" id="Pp3c15_19211V3.3">
    <property type="protein sequence ID" value="Pp3c15_19211V3.3"/>
    <property type="gene ID" value="Pp3c15_19211"/>
</dbReference>
<feature type="compositionally biased region" description="Acidic residues" evidence="1">
    <location>
        <begin position="391"/>
        <end position="407"/>
    </location>
</feature>
<feature type="region of interest" description="Disordered" evidence="1">
    <location>
        <begin position="1"/>
        <end position="103"/>
    </location>
</feature>
<feature type="compositionally biased region" description="Gly residues" evidence="1">
    <location>
        <begin position="24"/>
        <end position="34"/>
    </location>
</feature>
<sequence length="850" mass="92360">MTGGRGRGGRRSRGRGGDRHEGGGARGWGRNQGGGRDRRSSGDASRTGFVAGAALADWEAPTPDRLQSNGRGGSTPEGVNAGSRQQTSSVQRGSRNNRGVSRPVQNPFAFVSFDYSRLDGQRRSVLQKKYNSPSAGKVAMASDSREVVVPAIEGRVEVYIDRKGSQEVVEALELGTGHTGLGYVDQESGGCTNHTFVKESGNVIYSELNCVEDKNVAGLEAMQVDTEEDDYLHLKTPNHLKSSVSTSKTKKNRRGGSSVEKASKKGINGGYISIGGLKVFTEAGVTYSDESVDLEKDSDVSLELSFSSGKKRRSKGGKKDKKKFRQRGEWLDNSFSESGESIIDSSDSDLDDDLVEDYIANLEGAGESVDASWILKNKMKQVAVEDMGRQDDEDEDEDDDDDDDDDSSSAGASGSDDGSSESGSTSAERMWRLKWQSKGKELMDTDVDDDGDDDELDSGLDDISKEIVFGGSGGKRGRKTQTALLLGKLVLEDSEEDSHDGEGFDQLIDLMEDEKFMPDYVNKTLEKSKQKKKNVKKSNGPVTWPIQVHQSKTKSKSIPGDKKRERKKMIAAKRQERALRRGLDLQAINSALEDIVLRGTDIYAFGPMENRDRAQIHKMAAIYRLKSGSQGTGSKRFTVVTRTKHTKLPTGADKYRIASMLDQADENLKRSLTGEARRMDKKAKKAARDAFISFNTPNPKKSGKKHQKFMQASKSMEKSGRQKLRAPKYASNPMSFISCGTIGNEEESLILEAGPSECVTTTVQTSSMTQGGEATTSRSSTVVKVSSTVPATIGHFEAHTKGFGSRMMSKMGFVEGQGLGRDGQGIYSPLEAVKRPKSLGLGAYAPSTPS</sequence>
<dbReference type="CDD" id="cd02646">
    <property type="entry name" value="R3H_G-patch"/>
    <property type="match status" value="1"/>
</dbReference>
<dbReference type="GO" id="GO:0003676">
    <property type="term" value="F:nucleic acid binding"/>
    <property type="evidence" value="ECO:0007669"/>
    <property type="project" value="UniProtKB-UniRule"/>
</dbReference>
<dbReference type="OrthoDB" id="29523at2759"/>
<dbReference type="PROSITE" id="PS51061">
    <property type="entry name" value="R3H"/>
    <property type="match status" value="1"/>
</dbReference>
<evidence type="ECO:0000313" key="6">
    <source>
        <dbReference type="Proteomes" id="UP000006727"/>
    </source>
</evidence>
<keyword evidence="6" id="KW-1185">Reference proteome</keyword>
<dbReference type="SMART" id="SM00393">
    <property type="entry name" value="R3H"/>
    <property type="match status" value="1"/>
</dbReference>
<evidence type="ECO:0000313" key="4">
    <source>
        <dbReference type="EMBL" id="PNR39653.1"/>
    </source>
</evidence>
<dbReference type="SUPFAM" id="SSF82708">
    <property type="entry name" value="R3H domain"/>
    <property type="match status" value="1"/>
</dbReference>
<dbReference type="Gene3D" id="3.30.1370.50">
    <property type="entry name" value="R3H-like domain"/>
    <property type="match status" value="1"/>
</dbReference>
<feature type="compositionally biased region" description="Polar residues" evidence="1">
    <location>
        <begin position="82"/>
        <end position="99"/>
    </location>
</feature>
<protein>
    <submittedName>
        <fullName evidence="4 5">Uncharacterized protein</fullName>
    </submittedName>
</protein>
<accession>A0A2K1JDQ0</accession>
<dbReference type="Gramene" id="Pp3c15_19210V3.1">
    <property type="protein sequence ID" value="Pp3c15_19210V3.1"/>
    <property type="gene ID" value="Pp3c15_19210"/>
</dbReference>
<feature type="region of interest" description="Disordered" evidence="1">
    <location>
        <begin position="384"/>
        <end position="460"/>
    </location>
</feature>